<gene>
    <name evidence="1" type="ORF">K7862_34530</name>
</gene>
<organism evidence="1 2">
    <name type="scientific">Actinacidiphila acidipaludis</name>
    <dbReference type="NCBI Taxonomy" id="2873382"/>
    <lineage>
        <taxon>Bacteria</taxon>
        <taxon>Bacillati</taxon>
        <taxon>Actinomycetota</taxon>
        <taxon>Actinomycetes</taxon>
        <taxon>Kitasatosporales</taxon>
        <taxon>Streptomycetaceae</taxon>
        <taxon>Actinacidiphila</taxon>
    </lineage>
</organism>
<dbReference type="RefSeq" id="WP_222969257.1">
    <property type="nucleotide sequence ID" value="NZ_JAINZZ010000084.1"/>
</dbReference>
<keyword evidence="2" id="KW-1185">Reference proteome</keyword>
<dbReference type="EMBL" id="JAINZZ010000084">
    <property type="protein sequence ID" value="MBY8882716.1"/>
    <property type="molecule type" value="Genomic_DNA"/>
</dbReference>
<sequence>MAPQHEHPHQIRTTVDFALATKPYVHEYAPETTAATVLSDALTAFGTVQDGTTRYFLFHSGHEVPPDQTVRQLAGHAEALHLGLRTQTTNG</sequence>
<dbReference type="Proteomes" id="UP000778578">
    <property type="component" value="Unassembled WGS sequence"/>
</dbReference>
<evidence type="ECO:0000313" key="2">
    <source>
        <dbReference type="Proteomes" id="UP000778578"/>
    </source>
</evidence>
<accession>A0ABS7QHQ7</accession>
<evidence type="ECO:0000313" key="1">
    <source>
        <dbReference type="EMBL" id="MBY8882716.1"/>
    </source>
</evidence>
<protein>
    <submittedName>
        <fullName evidence="1">Uncharacterized protein</fullName>
    </submittedName>
</protein>
<reference evidence="1 2" key="1">
    <citation type="submission" date="2021-08" db="EMBL/GenBank/DDBJ databases">
        <title>WGS of actinomycetes from Thailand.</title>
        <authorList>
            <person name="Thawai C."/>
        </authorList>
    </citation>
    <scope>NUCLEOTIDE SEQUENCE [LARGE SCALE GENOMIC DNA]</scope>
    <source>
        <strain evidence="1 2">PLK6-54</strain>
    </source>
</reference>
<proteinExistence type="predicted"/>
<comment type="caution">
    <text evidence="1">The sequence shown here is derived from an EMBL/GenBank/DDBJ whole genome shotgun (WGS) entry which is preliminary data.</text>
</comment>
<name>A0ABS7QHQ7_9ACTN</name>